<organism evidence="1 2">
    <name type="scientific">Mediterraneibacter gnavus (strain ATCC 29149 / DSM 114966 / JCM 6515 / VPI C7-9)</name>
    <name type="common">Ruminococcus gnavus</name>
    <dbReference type="NCBI Taxonomy" id="411470"/>
    <lineage>
        <taxon>Bacteria</taxon>
        <taxon>Bacillati</taxon>
        <taxon>Bacillota</taxon>
        <taxon>Clostridia</taxon>
        <taxon>Lachnospirales</taxon>
        <taxon>Lachnospiraceae</taxon>
        <taxon>Mediterraneibacter</taxon>
    </lineage>
</organism>
<dbReference type="Proteomes" id="UP000004410">
    <property type="component" value="Unassembled WGS sequence"/>
</dbReference>
<accession>A7AYI1</accession>
<evidence type="ECO:0000313" key="1">
    <source>
        <dbReference type="EMBL" id="EDN79349.1"/>
    </source>
</evidence>
<proteinExistence type="predicted"/>
<comment type="caution">
    <text evidence="1">The sequence shown here is derived from an EMBL/GenBank/DDBJ whole genome shotgun (WGS) entry which is preliminary data.</text>
</comment>
<reference evidence="1 2" key="2">
    <citation type="submission" date="2007-06" db="EMBL/GenBank/DDBJ databases">
        <title>Draft genome sequence of Ruminococcus gnavus (ATCC 29149).</title>
        <authorList>
            <person name="Sudarsanam P."/>
            <person name="Ley R."/>
            <person name="Guruge J."/>
            <person name="Turnbaugh P.J."/>
            <person name="Mahowald M."/>
            <person name="Liep D."/>
            <person name="Gordon J."/>
        </authorList>
    </citation>
    <scope>NUCLEOTIDE SEQUENCE [LARGE SCALE GENOMIC DNA]</scope>
    <source>
        <strain evidence="1 2">ATCC 29149</strain>
    </source>
</reference>
<evidence type="ECO:0000313" key="2">
    <source>
        <dbReference type="Proteomes" id="UP000004410"/>
    </source>
</evidence>
<reference evidence="1 2" key="1">
    <citation type="submission" date="2007-04" db="EMBL/GenBank/DDBJ databases">
        <authorList>
            <person name="Fulton L."/>
            <person name="Clifton S."/>
            <person name="Fulton B."/>
            <person name="Xu J."/>
            <person name="Minx P."/>
            <person name="Pepin K.H."/>
            <person name="Johnson M."/>
            <person name="Thiruvilangam P."/>
            <person name="Bhonagiri V."/>
            <person name="Nash W.E."/>
            <person name="Mardis E.R."/>
            <person name="Wilson R.K."/>
        </authorList>
    </citation>
    <scope>NUCLEOTIDE SEQUENCE [LARGE SCALE GENOMIC DNA]</scope>
    <source>
        <strain evidence="1 2">ATCC 29149</strain>
    </source>
</reference>
<name>A7AYI1_MEDG7</name>
<gene>
    <name evidence="1" type="ORF">RUMGNA_00346</name>
</gene>
<dbReference type="EMBL" id="AAYG02000003">
    <property type="protein sequence ID" value="EDN79349.1"/>
    <property type="molecule type" value="Genomic_DNA"/>
</dbReference>
<protein>
    <submittedName>
        <fullName evidence="1">Uncharacterized protein</fullName>
    </submittedName>
</protein>
<dbReference type="PaxDb" id="411470-RUMGNA_00346"/>
<sequence>MKEKDWKMKVFRSFFVVRKRNKNSIPCAESVLVI</sequence>
<dbReference type="AlphaFoldDB" id="A7AYI1"/>